<dbReference type="AlphaFoldDB" id="A0A5N5LDT5"/>
<protein>
    <recommendedName>
        <fullName evidence="4">Neprosin activation peptide domain-containing protein</fullName>
    </recommendedName>
</protein>
<organism evidence="2 3">
    <name type="scientific">Salix brachista</name>
    <dbReference type="NCBI Taxonomy" id="2182728"/>
    <lineage>
        <taxon>Eukaryota</taxon>
        <taxon>Viridiplantae</taxon>
        <taxon>Streptophyta</taxon>
        <taxon>Embryophyta</taxon>
        <taxon>Tracheophyta</taxon>
        <taxon>Spermatophyta</taxon>
        <taxon>Magnoliopsida</taxon>
        <taxon>eudicotyledons</taxon>
        <taxon>Gunneridae</taxon>
        <taxon>Pentapetalae</taxon>
        <taxon>rosids</taxon>
        <taxon>fabids</taxon>
        <taxon>Malpighiales</taxon>
        <taxon>Salicaceae</taxon>
        <taxon>Saliceae</taxon>
        <taxon>Salix</taxon>
    </lineage>
</organism>
<comment type="caution">
    <text evidence="2">The sequence shown here is derived from an EMBL/GenBank/DDBJ whole genome shotgun (WGS) entry which is preliminary data.</text>
</comment>
<evidence type="ECO:0008006" key="4">
    <source>
        <dbReference type="Google" id="ProtNLM"/>
    </source>
</evidence>
<dbReference type="PANTHER" id="PTHR36619">
    <property type="entry name" value="OS04G0208900 PROTEIN"/>
    <property type="match status" value="1"/>
</dbReference>
<proteinExistence type="predicted"/>
<dbReference type="EMBL" id="VDCV01000009">
    <property type="protein sequence ID" value="KAB5540648.1"/>
    <property type="molecule type" value="Genomic_DNA"/>
</dbReference>
<name>A0A5N5LDT5_9ROSI</name>
<accession>A0A5N5LDT5</accession>
<reference evidence="3" key="1">
    <citation type="journal article" date="2019" name="Gigascience">
        <title>De novo genome assembly of the endangered Acer yangbiense, a plant species with extremely small populations endemic to Yunnan Province, China.</title>
        <authorList>
            <person name="Yang J."/>
            <person name="Wariss H.M."/>
            <person name="Tao L."/>
            <person name="Zhang R."/>
            <person name="Yun Q."/>
            <person name="Hollingsworth P."/>
            <person name="Dao Z."/>
            <person name="Luo G."/>
            <person name="Guo H."/>
            <person name="Ma Y."/>
            <person name="Sun W."/>
        </authorList>
    </citation>
    <scope>NUCLEOTIDE SEQUENCE [LARGE SCALE GENOMIC DNA]</scope>
    <source>
        <strain evidence="3">cv. br00</strain>
    </source>
</reference>
<gene>
    <name evidence="2" type="ORF">DKX38_013622</name>
</gene>
<dbReference type="Proteomes" id="UP000326939">
    <property type="component" value="Chromosome 9"/>
</dbReference>
<dbReference type="PANTHER" id="PTHR36619:SF2">
    <property type="entry name" value="OS04G0208900 PROTEIN"/>
    <property type="match status" value="1"/>
</dbReference>
<evidence type="ECO:0000313" key="2">
    <source>
        <dbReference type="EMBL" id="KAB5540648.1"/>
    </source>
</evidence>
<evidence type="ECO:0000313" key="3">
    <source>
        <dbReference type="Proteomes" id="UP000326939"/>
    </source>
</evidence>
<keyword evidence="3" id="KW-1185">Reference proteome</keyword>
<keyword evidence="1" id="KW-0732">Signal</keyword>
<feature type="chain" id="PRO_5024436681" description="Neprosin activation peptide domain-containing protein" evidence="1">
    <location>
        <begin position="23"/>
        <end position="134"/>
    </location>
</feature>
<sequence length="134" mass="15297">MRTTPMFYLLLTHFILSSISLGITMAGRDIPTHPSSVPSSMMPPLDSHGEDYVKMKPLFNHNRPFFVDPVVKGCLPKGYRHSSAPSRFVNNLPLLSCSKKDRVLYESLEFPEKEEFSRLDAHDDRVSERNLAFI</sequence>
<evidence type="ECO:0000256" key="1">
    <source>
        <dbReference type="SAM" id="SignalP"/>
    </source>
</evidence>
<feature type="signal peptide" evidence="1">
    <location>
        <begin position="1"/>
        <end position="22"/>
    </location>
</feature>